<dbReference type="AlphaFoldDB" id="A0A0D0DRI8"/>
<evidence type="ECO:0000256" key="2">
    <source>
        <dbReference type="SAM" id="MobiDB-lite"/>
    </source>
</evidence>
<organism evidence="4 5">
    <name type="scientific">Paxillus rubicundulus Ve08.2h10</name>
    <dbReference type="NCBI Taxonomy" id="930991"/>
    <lineage>
        <taxon>Eukaryota</taxon>
        <taxon>Fungi</taxon>
        <taxon>Dikarya</taxon>
        <taxon>Basidiomycota</taxon>
        <taxon>Agaricomycotina</taxon>
        <taxon>Agaricomycetes</taxon>
        <taxon>Agaricomycetidae</taxon>
        <taxon>Boletales</taxon>
        <taxon>Paxilineae</taxon>
        <taxon>Paxillaceae</taxon>
        <taxon>Paxillus</taxon>
    </lineage>
</organism>
<accession>A0A0D0DRI8</accession>
<feature type="compositionally biased region" description="Low complexity" evidence="2">
    <location>
        <begin position="414"/>
        <end position="429"/>
    </location>
</feature>
<protein>
    <recommendedName>
        <fullName evidence="3">CCZ1/INTU/HSP4 first Longin domain-containing protein</fullName>
    </recommendedName>
</protein>
<dbReference type="InterPro" id="IPR043987">
    <property type="entry name" value="CCZ1/INTU/HSP4_longin_1"/>
</dbReference>
<reference evidence="5" key="2">
    <citation type="submission" date="2015-01" db="EMBL/GenBank/DDBJ databases">
        <title>Evolutionary Origins and Diversification of the Mycorrhizal Mutualists.</title>
        <authorList>
            <consortium name="DOE Joint Genome Institute"/>
            <consortium name="Mycorrhizal Genomics Consortium"/>
            <person name="Kohler A."/>
            <person name="Kuo A."/>
            <person name="Nagy L.G."/>
            <person name="Floudas D."/>
            <person name="Copeland A."/>
            <person name="Barry K.W."/>
            <person name="Cichocki N."/>
            <person name="Veneault-Fourrey C."/>
            <person name="LaButti K."/>
            <person name="Lindquist E.A."/>
            <person name="Lipzen A."/>
            <person name="Lundell T."/>
            <person name="Morin E."/>
            <person name="Murat C."/>
            <person name="Riley R."/>
            <person name="Ohm R."/>
            <person name="Sun H."/>
            <person name="Tunlid A."/>
            <person name="Henrissat B."/>
            <person name="Grigoriev I.V."/>
            <person name="Hibbett D.S."/>
            <person name="Martin F."/>
        </authorList>
    </citation>
    <scope>NUCLEOTIDE SEQUENCE [LARGE SCALE GENOMIC DNA]</scope>
    <source>
        <strain evidence="5">Ve08.2h10</strain>
    </source>
</reference>
<evidence type="ECO:0000256" key="1">
    <source>
        <dbReference type="ARBA" id="ARBA00005352"/>
    </source>
</evidence>
<comment type="similarity">
    <text evidence="1">Belongs to the CCZ1 family.</text>
</comment>
<dbReference type="PANTHER" id="PTHR13056:SF0">
    <property type="entry name" value="VACUOLAR FUSION PROTEIN CCZ1 HOMOLOG-RELATED"/>
    <property type="match status" value="1"/>
</dbReference>
<dbReference type="InterPro" id="IPR013176">
    <property type="entry name" value="Ccz1"/>
</dbReference>
<dbReference type="HOGENOM" id="CLU_012738_0_0_1"/>
<sequence>MSRIPPSLLYLTIYNPTLRPDTPEPDDNEDAEEQAQILFYTSRDRAVSRDKMLRQIGLAKALVNFVEIFHSTDSCQNVHSQTRRMTMVSPEPNFWMHVAIELAKTPRPPPPKAGIKDKGKGKVKETGLDQLPQPEYHDGSLHDAAIRAYLVRGYEQFKLTHGSFTFILSSLGQQALELQLERFFTVWAWSWDLGKGFDLSVDLGLPLHPLYQTILPVIDTYSLQVPEGVAALVLTHNYVAPSNRYRSTQYPAALARHLMTLLPPTPEIASTFGSTVKPERLAQTGDAVDNCRRTSTNVEAHASNGFLGVGGLGASMDVRKWGWPTFGKSRKQKQVAHADKGAVSNAASECSEAQVDQSALEDAISSYNSFSLPTEKEVSPTRYDREHEKHPVQQDPQTPDAGTPRPSRVPSPSPASSEASSSSSSQPASYAKPLSGCELTSTSVFLASNQEPHTTSRRKVYLLKRSEYAVALLGEFGEDGLYDMGTLLESTACLLEGVEKIVNEAVQRNLESSLPSVTRILQPKDGHIMKSGDYVKAGPEPTLDQDHLYEARAVLESELAVAEVFSRGLHPQHWHIASRPIDYAEDGQSEAYLQVSRKEATLSDVDNVLRGLYKACA</sequence>
<evidence type="ECO:0000313" key="4">
    <source>
        <dbReference type="EMBL" id="KIK95663.1"/>
    </source>
</evidence>
<dbReference type="STRING" id="930991.A0A0D0DRI8"/>
<dbReference type="GO" id="GO:0035658">
    <property type="term" value="C:Mon1-Ccz1 complex"/>
    <property type="evidence" value="ECO:0007669"/>
    <property type="project" value="InterPro"/>
</dbReference>
<proteinExistence type="inferred from homology"/>
<keyword evidence="5" id="KW-1185">Reference proteome</keyword>
<feature type="compositionally biased region" description="Basic and acidic residues" evidence="2">
    <location>
        <begin position="374"/>
        <end position="392"/>
    </location>
</feature>
<evidence type="ECO:0000313" key="5">
    <source>
        <dbReference type="Proteomes" id="UP000054538"/>
    </source>
</evidence>
<dbReference type="EMBL" id="KN825028">
    <property type="protein sequence ID" value="KIK95663.1"/>
    <property type="molecule type" value="Genomic_DNA"/>
</dbReference>
<dbReference type="GO" id="GO:0016192">
    <property type="term" value="P:vesicle-mediated transport"/>
    <property type="evidence" value="ECO:0007669"/>
    <property type="project" value="InterPro"/>
</dbReference>
<feature type="region of interest" description="Disordered" evidence="2">
    <location>
        <begin position="371"/>
        <end position="433"/>
    </location>
</feature>
<dbReference type="InParanoid" id="A0A0D0DRI8"/>
<reference evidence="4 5" key="1">
    <citation type="submission" date="2014-04" db="EMBL/GenBank/DDBJ databases">
        <authorList>
            <consortium name="DOE Joint Genome Institute"/>
            <person name="Kuo A."/>
            <person name="Kohler A."/>
            <person name="Jargeat P."/>
            <person name="Nagy L.G."/>
            <person name="Floudas D."/>
            <person name="Copeland A."/>
            <person name="Barry K.W."/>
            <person name="Cichocki N."/>
            <person name="Veneault-Fourrey C."/>
            <person name="LaButti K."/>
            <person name="Lindquist E.A."/>
            <person name="Lipzen A."/>
            <person name="Lundell T."/>
            <person name="Morin E."/>
            <person name="Murat C."/>
            <person name="Sun H."/>
            <person name="Tunlid A."/>
            <person name="Henrissat B."/>
            <person name="Grigoriev I.V."/>
            <person name="Hibbett D.S."/>
            <person name="Martin F."/>
            <person name="Nordberg H.P."/>
            <person name="Cantor M.N."/>
            <person name="Hua S.X."/>
        </authorList>
    </citation>
    <scope>NUCLEOTIDE SEQUENCE [LARGE SCALE GENOMIC DNA]</scope>
    <source>
        <strain evidence="4 5">Ve08.2h10</strain>
    </source>
</reference>
<feature type="domain" description="CCZ1/INTU/HSP4 first Longin" evidence="3">
    <location>
        <begin position="26"/>
        <end position="162"/>
    </location>
</feature>
<gene>
    <name evidence="4" type="ORF">PAXRUDRAFT_32850</name>
</gene>
<name>A0A0D0DRI8_9AGAM</name>
<dbReference type="PANTHER" id="PTHR13056">
    <property type="entry name" value="VACUOLAR FUSION PROTEIN CCZ1 HOMOLOG-RELATED"/>
    <property type="match status" value="1"/>
</dbReference>
<dbReference type="Pfam" id="PF19031">
    <property type="entry name" value="Intu_longin_1"/>
    <property type="match status" value="1"/>
</dbReference>
<evidence type="ECO:0000259" key="3">
    <source>
        <dbReference type="Pfam" id="PF19031"/>
    </source>
</evidence>
<dbReference type="OrthoDB" id="240546at2759"/>
<dbReference type="Proteomes" id="UP000054538">
    <property type="component" value="Unassembled WGS sequence"/>
</dbReference>